<keyword evidence="4" id="KW-0813">Transport</keyword>
<dbReference type="GO" id="GO:0016567">
    <property type="term" value="P:protein ubiquitination"/>
    <property type="evidence" value="ECO:0007669"/>
    <property type="project" value="InterPro"/>
</dbReference>
<evidence type="ECO:0000256" key="11">
    <source>
        <dbReference type="ARBA" id="ARBA00023026"/>
    </source>
</evidence>
<evidence type="ECO:0000256" key="7">
    <source>
        <dbReference type="ARBA" id="ARBA00022692"/>
    </source>
</evidence>
<sequence length="1691" mass="192150">MADIPFAQAFKGLHYDFINTALPPWLTATHPQRFKALHHAARRHPIPPASLPRPLKQAVDAHWQNLNALDGPFQGLNDVYAYAEAKLRTALAQDYGDIDVKNTFLRTYVSAAQAWWVIDVTQGVTSRTVSLLDAALHNFADNEQFVDYAFLSRPDARGQQRSLSFTHKVSGAALTVEGFKQLCRRLDIGAQYQAQLKRALGFEQRSVAYRVRQHVLAQQKSGLSAAAQLAAHKGDIPRNALAPLLALAAGQPAVEWEGQPLHCHTLDMMNTRLTGIILLHSPPSPPTPLTQVLAYVPDDPEHPLKHYPSPQAFMAELTRQLRDVEHYQVFFSRFVAHDQRGYFFANLNARLSRVQWHHKAPTDSQPSWKDTPVEHPHLQFNVQRFEHDYQNRSTVSTQNDLWNYLYRVRLNKIVNDAQSLAVSTHRVDRMARWAWWDNLEKIFSDLLNVAVQILTPFIPGLGELMLAYTAYQLTDEVFEGIVDWAEGQAREAVEHMFGVAQNLLQLGTFAAGAQVAQPLHLKLSAFVEGLKAVQLPDGRTRLWNPEISPYADPSLQLPAQARAEPSGLHRHQGQALLRRDGEHFRVRYDAERDEHRIVHPRRPDAYQPRVQLKRDGIVLHEAEHPQTWDRPTLLRRLGRPVEGLSVTQLERIRRISGCDDDLLRGIYHHDQPLPPLLEDTLNRFDAYASASRSSDSIRVGQPLDPASAWFEQTVTELPGWPADKALQVYLRADLTGASHHYGNPDAAPADTLQMSLAQVMSGTLPERVLAFLDEPQTEALLGQSVPKPQRLQHLRNLLADYVSQQAPDIGPYMHRLRELSDEPRTRLLREHLPRLESHAIDALLSSANSDELRVMDEHQRVPLRLKNLAGELDFVARTTHAYEGFYFPWQQTPDSERMVLNTLKHHSDAFADLHLQVRERTADGPLRCEAGPMDAQVRRTLIRKGNHGYEVLDDQLKHLHGPDTLYESILQALPDPTRHALGYSTGQGTALRGWLMQTLEPLAERRIALAEPPTRARANRETLALLGTPMPKRTARGPTQPSADLHREALKTLFPYQSEERIQTYMDTVGPQALGETINTLVIERIRLNGELSRWALQPGAHSLSVERELRAFISARILECWDDQVRARVEHRGSVLDLSGLVLPDALPTLQADFGHVVGLNLARARFKAAHADFLARFPSLRTLDLTHNPLTHLPDTLVDLRHLENLDLSYTLLQLRARDVTRLKNLRYLRRLKLNHTPTRQVPDIGRMRDLHELDLSRTPIERWPDGVFDVPRPPHWLLNLQDTAITEVPEVEMGSPAALVVARTRLDRARLGAVSRERFRAYRESVGLDADRSYEPRGESEPWLAYLDPTAQDAARALWSRLEHEHGSQGFFEVIKALEAPDEFQSAEDEQRYTANHRTLTQQVWELLEAADADTALRLKLFEMASYPANCADASTQIFNELGVEVLVHQIERYAPSPEVHEQRLAVLCRGIARLRQLNDVARADIRQRLAPLSQGGQGLRLRSEIVDNLPGEVDEVEVYLAYQTALAQRLDLPWIADHMIYRLTANVSEAQIDSAYRQVLELGEGDGLVNRMLLDPHWRGWLEQRYPERHAQHQQRLKTRHGQLFELQDLHEQWRRAPTPEALQQMQDLATLLGISDGQLQGDDAAFQAACERLEETLGYDALAWMREQTRNALRDAGDWRNRAPKR</sequence>
<keyword evidence="14" id="KW-1015">Disulfide bond</keyword>
<dbReference type="SMART" id="SM00369">
    <property type="entry name" value="LRR_TYP"/>
    <property type="match status" value="2"/>
</dbReference>
<feature type="domain" description="NEL" evidence="17">
    <location>
        <begin position="1338"/>
        <end position="1691"/>
    </location>
</feature>
<dbReference type="PROSITE" id="PS52053">
    <property type="entry name" value="NEL"/>
    <property type="match status" value="1"/>
</dbReference>
<keyword evidence="16" id="KW-0808">Transferase</keyword>
<evidence type="ECO:0000256" key="12">
    <source>
        <dbReference type="ARBA" id="ARBA00023065"/>
    </source>
</evidence>
<dbReference type="Pfam" id="PF14496">
    <property type="entry name" value="NEL"/>
    <property type="match status" value="1"/>
</dbReference>
<dbReference type="Gene3D" id="3.80.10.10">
    <property type="entry name" value="Ribonuclease Inhibitor"/>
    <property type="match status" value="1"/>
</dbReference>
<evidence type="ECO:0000256" key="10">
    <source>
        <dbReference type="ARBA" id="ARBA00022989"/>
    </source>
</evidence>
<keyword evidence="16" id="KW-0964">Secreted</keyword>
<keyword evidence="15" id="KW-0407">Ion channel</keyword>
<keyword evidence="16" id="KW-1035">Host cytoplasm</keyword>
<dbReference type="InterPro" id="IPR029487">
    <property type="entry name" value="NEL_dom"/>
</dbReference>
<keyword evidence="16" id="KW-0832">Ubl conjugation</keyword>
<keyword evidence="6" id="KW-0433">Leucine-rich repeat</keyword>
<dbReference type="InterPro" id="IPR046673">
    <property type="entry name" value="ToxA_N"/>
</dbReference>
<comment type="PTM">
    <text evidence="16">Ubiquitinated in the presence of host E1 ubiquitin-activating enzyme, E2 ubiquitin-conjugating enzyme and ubiquitin.</text>
</comment>
<evidence type="ECO:0000313" key="18">
    <source>
        <dbReference type="EMBL" id="MBI6626071.1"/>
    </source>
</evidence>
<dbReference type="Proteomes" id="UP000645865">
    <property type="component" value="Unassembled WGS sequence"/>
</dbReference>
<dbReference type="InterPro" id="IPR051432">
    <property type="entry name" value="KCNMA1_auxiliary"/>
</dbReference>
<evidence type="ECO:0000313" key="19">
    <source>
        <dbReference type="Proteomes" id="UP000645865"/>
    </source>
</evidence>
<dbReference type="InterPro" id="IPR001611">
    <property type="entry name" value="Leu-rich_rpt"/>
</dbReference>
<proteinExistence type="inferred from homology"/>
<keyword evidence="16" id="KW-0833">Ubl conjugation pathway</keyword>
<dbReference type="Pfam" id="PF13855">
    <property type="entry name" value="LRR_8"/>
    <property type="match status" value="1"/>
</dbReference>
<keyword evidence="7" id="KW-0812">Transmembrane</keyword>
<evidence type="ECO:0000256" key="8">
    <source>
        <dbReference type="ARBA" id="ARBA00022729"/>
    </source>
</evidence>
<dbReference type="PANTHER" id="PTHR46473:SF23">
    <property type="entry name" value="GH08155P"/>
    <property type="match status" value="1"/>
</dbReference>
<accession>A0A8I1E6K9</accession>
<dbReference type="GO" id="GO:0034220">
    <property type="term" value="P:monoatomic ion transmembrane transport"/>
    <property type="evidence" value="ECO:0007669"/>
    <property type="project" value="UniProtKB-KW"/>
</dbReference>
<evidence type="ECO:0000256" key="4">
    <source>
        <dbReference type="ARBA" id="ARBA00022448"/>
    </source>
</evidence>
<feature type="active site" description="Glycyl thioester intermediate" evidence="16">
    <location>
        <position position="1434"/>
    </location>
</feature>
<evidence type="ECO:0000256" key="14">
    <source>
        <dbReference type="ARBA" id="ARBA00023157"/>
    </source>
</evidence>
<dbReference type="RefSeq" id="WP_169902726.1">
    <property type="nucleotide sequence ID" value="NZ_JAAQXE010000004.1"/>
</dbReference>
<comment type="similarity">
    <text evidence="16">Belongs to the LRR-containing bacterial E3 ligase family.</text>
</comment>
<dbReference type="GO" id="GO:0061630">
    <property type="term" value="F:ubiquitin protein ligase activity"/>
    <property type="evidence" value="ECO:0007669"/>
    <property type="project" value="UniProtKB-EC"/>
</dbReference>
<evidence type="ECO:0000256" key="15">
    <source>
        <dbReference type="ARBA" id="ARBA00023303"/>
    </source>
</evidence>
<dbReference type="GO" id="GO:0005886">
    <property type="term" value="C:plasma membrane"/>
    <property type="evidence" value="ECO:0007669"/>
    <property type="project" value="UniProtKB-SubCell"/>
</dbReference>
<organism evidence="18 19">
    <name type="scientific">Pseudomonas rhodesiae</name>
    <dbReference type="NCBI Taxonomy" id="76760"/>
    <lineage>
        <taxon>Bacteria</taxon>
        <taxon>Pseudomonadati</taxon>
        <taxon>Pseudomonadota</taxon>
        <taxon>Gammaproteobacteria</taxon>
        <taxon>Pseudomonadales</taxon>
        <taxon>Pseudomonadaceae</taxon>
        <taxon>Pseudomonas</taxon>
    </lineage>
</organism>
<name>A0A8I1E6K9_9PSED</name>
<evidence type="ECO:0000256" key="16">
    <source>
        <dbReference type="PROSITE-ProRule" id="PRU01398"/>
    </source>
</evidence>
<evidence type="ECO:0000256" key="13">
    <source>
        <dbReference type="ARBA" id="ARBA00023136"/>
    </source>
</evidence>
<evidence type="ECO:0000256" key="3">
    <source>
        <dbReference type="ARBA" id="ARBA00012483"/>
    </source>
</evidence>
<dbReference type="Gene3D" id="1.20.58.360">
    <property type="entry name" value="Shigella T3SS effector IpaH defines"/>
    <property type="match status" value="1"/>
</dbReference>
<keyword evidence="10" id="KW-1133">Transmembrane helix</keyword>
<evidence type="ECO:0000256" key="2">
    <source>
        <dbReference type="ARBA" id="ARBA00004162"/>
    </source>
</evidence>
<gene>
    <name evidence="18" type="ORF">YA0853_20665</name>
</gene>
<keyword evidence="11" id="KW-0843">Virulence</keyword>
<evidence type="ECO:0000259" key="17">
    <source>
        <dbReference type="PROSITE" id="PS52053"/>
    </source>
</evidence>
<reference evidence="18" key="1">
    <citation type="submission" date="2020-12" db="EMBL/GenBank/DDBJ databases">
        <title>Comparative genomic insights into the epidemiology and virulence of plant pathogenic Pseudomonads from Turkey.</title>
        <authorList>
            <person name="Dillon M."/>
            <person name="Ruiz-Bedoya T."/>
            <person name="Bendalovic-Torma C."/>
            <person name="Guttman K.M."/>
            <person name="Kwak H."/>
            <person name="Middleton M.A."/>
            <person name="Wang P.W."/>
            <person name="Horuz S."/>
            <person name="Aysan Y."/>
            <person name="Guttman D.S."/>
        </authorList>
    </citation>
    <scope>NUCLEOTIDE SEQUENCE</scope>
    <source>
        <strain evidence="18">S5_IA_3a</strain>
    </source>
</reference>
<dbReference type="PANTHER" id="PTHR46473">
    <property type="entry name" value="GH08155P"/>
    <property type="match status" value="1"/>
</dbReference>
<keyword evidence="9" id="KW-0677">Repeat</keyword>
<keyword evidence="5" id="KW-1003">Cell membrane</keyword>
<comment type="catalytic activity">
    <reaction evidence="1">
        <text>S-ubiquitinyl-[E2 ubiquitin-conjugating enzyme]-L-cysteine + [acceptor protein]-L-lysine = [E2 ubiquitin-conjugating enzyme]-L-cysteine + N(6)-ubiquitinyl-[acceptor protein]-L-lysine.</text>
        <dbReference type="EC" id="2.3.2.27"/>
    </reaction>
</comment>
<dbReference type="GO" id="GO:0005576">
    <property type="term" value="C:extracellular region"/>
    <property type="evidence" value="ECO:0007669"/>
    <property type="project" value="UniProtKB-UniRule"/>
</dbReference>
<evidence type="ECO:0000256" key="5">
    <source>
        <dbReference type="ARBA" id="ARBA00022475"/>
    </source>
</evidence>
<dbReference type="EMBL" id="JAEILH010000031">
    <property type="protein sequence ID" value="MBI6626071.1"/>
    <property type="molecule type" value="Genomic_DNA"/>
</dbReference>
<keyword evidence="12" id="KW-0406">Ion transport</keyword>
<keyword evidence="8" id="KW-0732">Signal</keyword>
<comment type="caution">
    <text evidence="18">The sequence shown here is derived from an EMBL/GenBank/DDBJ whole genome shotgun (WGS) entry which is preliminary data.</text>
</comment>
<dbReference type="InterPro" id="IPR032675">
    <property type="entry name" value="LRR_dom_sf"/>
</dbReference>
<evidence type="ECO:0000256" key="6">
    <source>
        <dbReference type="ARBA" id="ARBA00022614"/>
    </source>
</evidence>
<evidence type="ECO:0000256" key="9">
    <source>
        <dbReference type="ARBA" id="ARBA00022737"/>
    </source>
</evidence>
<dbReference type="SUPFAM" id="SSF52058">
    <property type="entry name" value="L domain-like"/>
    <property type="match status" value="1"/>
</dbReference>
<dbReference type="InterPro" id="IPR003591">
    <property type="entry name" value="Leu-rich_rpt_typical-subtyp"/>
</dbReference>
<dbReference type="PROSITE" id="PS51450">
    <property type="entry name" value="LRR"/>
    <property type="match status" value="1"/>
</dbReference>
<protein>
    <recommendedName>
        <fullName evidence="3">RING-type E3 ubiquitin transferase</fullName>
        <ecNumber evidence="3">2.3.2.27</ecNumber>
    </recommendedName>
</protein>
<keyword evidence="13" id="KW-0472">Membrane</keyword>
<dbReference type="Pfam" id="PF20178">
    <property type="entry name" value="ToxA_N"/>
    <property type="match status" value="1"/>
</dbReference>
<evidence type="ECO:0000256" key="1">
    <source>
        <dbReference type="ARBA" id="ARBA00000900"/>
    </source>
</evidence>
<comment type="subcellular location">
    <subcellularLocation>
        <location evidence="2">Cell membrane</location>
        <topology evidence="2">Single-pass membrane protein</topology>
    </subcellularLocation>
</comment>
<dbReference type="EC" id="2.3.2.27" evidence="3"/>